<evidence type="ECO:0000256" key="4">
    <source>
        <dbReference type="ARBA" id="ARBA00022679"/>
    </source>
</evidence>
<evidence type="ECO:0000256" key="6">
    <source>
        <dbReference type="ARBA" id="ARBA00023015"/>
    </source>
</evidence>
<dbReference type="PANTHER" id="PTHR45750">
    <property type="entry name" value="GH11602P"/>
    <property type="match status" value="1"/>
</dbReference>
<evidence type="ECO:0000259" key="14">
    <source>
        <dbReference type="PROSITE" id="PS50014"/>
    </source>
</evidence>
<dbReference type="Pfam" id="PF00439">
    <property type="entry name" value="Bromodomain"/>
    <property type="match status" value="1"/>
</dbReference>
<dbReference type="CDD" id="cd04301">
    <property type="entry name" value="NAT_SF"/>
    <property type="match status" value="1"/>
</dbReference>
<feature type="compositionally biased region" description="Acidic residues" evidence="13">
    <location>
        <begin position="202"/>
        <end position="211"/>
    </location>
</feature>
<feature type="domain" description="Bromo" evidence="14">
    <location>
        <begin position="571"/>
        <end position="641"/>
    </location>
</feature>
<dbReference type="GO" id="GO:0045944">
    <property type="term" value="P:positive regulation of transcription by RNA polymerase II"/>
    <property type="evidence" value="ECO:0007669"/>
    <property type="project" value="TreeGrafter"/>
</dbReference>
<dbReference type="EMBL" id="CM032181">
    <property type="protein sequence ID" value="KAG7098731.1"/>
    <property type="molecule type" value="Genomic_DNA"/>
</dbReference>
<proteinExistence type="inferred from homology"/>
<keyword evidence="8" id="KW-0010">Activator</keyword>
<gene>
    <name evidence="16" type="ORF">E1B28_000644</name>
</gene>
<evidence type="ECO:0000259" key="15">
    <source>
        <dbReference type="PROSITE" id="PS51186"/>
    </source>
</evidence>
<protein>
    <recommendedName>
        <fullName evidence="3">histone acetyltransferase</fullName>
        <ecNumber evidence="3">2.3.1.48</ecNumber>
    </recommendedName>
</protein>
<evidence type="ECO:0000256" key="3">
    <source>
        <dbReference type="ARBA" id="ARBA00013184"/>
    </source>
</evidence>
<evidence type="ECO:0000256" key="10">
    <source>
        <dbReference type="ARBA" id="ARBA00023242"/>
    </source>
</evidence>
<keyword evidence="11" id="KW-0012">Acyltransferase</keyword>
<dbReference type="SUPFAM" id="SSF55729">
    <property type="entry name" value="Acyl-CoA N-acyltransferases (Nat)"/>
    <property type="match status" value="1"/>
</dbReference>
<dbReference type="InterPro" id="IPR000182">
    <property type="entry name" value="GNAT_dom"/>
</dbReference>
<dbReference type="GO" id="GO:0010484">
    <property type="term" value="F:histone H3 acetyltransferase activity"/>
    <property type="evidence" value="ECO:0007669"/>
    <property type="project" value="TreeGrafter"/>
</dbReference>
<feature type="compositionally biased region" description="Low complexity" evidence="13">
    <location>
        <begin position="215"/>
        <end position="240"/>
    </location>
</feature>
<dbReference type="OrthoDB" id="1937912at2759"/>
<keyword evidence="7 12" id="KW-0103">Bromodomain</keyword>
<dbReference type="GeneID" id="66069720"/>
<evidence type="ECO:0000313" key="16">
    <source>
        <dbReference type="EMBL" id="KAG7098731.1"/>
    </source>
</evidence>
<feature type="region of interest" description="Disordered" evidence="13">
    <location>
        <begin position="152"/>
        <end position="259"/>
    </location>
</feature>
<comment type="subcellular location">
    <subcellularLocation>
        <location evidence="1">Nucleus</location>
    </subcellularLocation>
</comment>
<accession>A0A9P7V1U4</accession>
<keyword evidence="4" id="KW-0808">Transferase</keyword>
<dbReference type="SMART" id="SM00297">
    <property type="entry name" value="BROMO"/>
    <property type="match status" value="1"/>
</dbReference>
<evidence type="ECO:0000256" key="5">
    <source>
        <dbReference type="ARBA" id="ARBA00022853"/>
    </source>
</evidence>
<evidence type="ECO:0000256" key="9">
    <source>
        <dbReference type="ARBA" id="ARBA00023163"/>
    </source>
</evidence>
<dbReference type="PROSITE" id="PS51186">
    <property type="entry name" value="GNAT"/>
    <property type="match status" value="1"/>
</dbReference>
<dbReference type="CDD" id="cd05509">
    <property type="entry name" value="Bromo_gcn5_like"/>
    <property type="match status" value="1"/>
</dbReference>
<name>A0A9P7V1U4_9AGAR</name>
<evidence type="ECO:0000256" key="12">
    <source>
        <dbReference type="PROSITE-ProRule" id="PRU00035"/>
    </source>
</evidence>
<dbReference type="PANTHER" id="PTHR45750:SF3">
    <property type="entry name" value="HISTONE ACETYLTRANSFERASE"/>
    <property type="match status" value="1"/>
</dbReference>
<dbReference type="PROSITE" id="PS50014">
    <property type="entry name" value="BROMODOMAIN_2"/>
    <property type="match status" value="1"/>
</dbReference>
<dbReference type="PROSITE" id="PS00633">
    <property type="entry name" value="BROMODOMAIN_1"/>
    <property type="match status" value="1"/>
</dbReference>
<evidence type="ECO:0000256" key="2">
    <source>
        <dbReference type="ARBA" id="ARBA00008607"/>
    </source>
</evidence>
<dbReference type="EC" id="2.3.1.48" evidence="3"/>
<dbReference type="Gene3D" id="3.40.630.30">
    <property type="match status" value="1"/>
</dbReference>
<dbReference type="InterPro" id="IPR016181">
    <property type="entry name" value="Acyl_CoA_acyltransferase"/>
</dbReference>
<sequence length="663" mass="73770">MKYLYPTSHDLHTLTKSHLSLKIARHSPCSVCSTCERLIPPPAVEIVLDDTSNPPLLGDLGQYGSDDDEPTSYLDTCSCGHSTVEHGANEHEIGPEEFRRRSQVAVRLDELLQDVNKLLDFEYSDEDIASLRQRMKLPISVVAPISPIIGSTSSALLSRSPPLSSPESSILSDSDVPPPNKKRRISFSSGSDDAQGTRALLDEDDDDDEEDRPLAARMAQKSAAKAPPKGSKTSKKAAASRVPALSSTMNGNGRTTEVESKIKEERLDDTQLDRLATGVPVDSAESSGPPVKTEKAAVVELRSGIISVTAVENDKQPRSLVILTGLKTLFQKQLPKMPREYIARLVYDSNSKALAILKRGYKVVGGICYRPFPQRGFAEIVFFATASVDQVKGYGGMLMDHFKAHIRNTYPDMWHFLTYADNYAVGYFEKQGFSKDITLDRSVWAGYIKDYEGGTIMQCTMLRKVDYLDKTNIVNSQQEAIMTKIRQMSRSHIVHPGLPQFQAGAPPGVVVDPKEVPGLSTFSGVYAIDANGTASFAGESGWSPLMAESLRRTVPKSADRLFMDHLLRELQNHNQAWPFLKPVNVDDVADYLFYIKEPMDFSTMEHKLDNNQYSTVDDFTRDAQLVFDNCRLYNDEGTIYHKCANALEKVMRNQLKERIKRES</sequence>
<organism evidence="16 17">
    <name type="scientific">Marasmius oreades</name>
    <name type="common">fairy-ring Marasmius</name>
    <dbReference type="NCBI Taxonomy" id="181124"/>
    <lineage>
        <taxon>Eukaryota</taxon>
        <taxon>Fungi</taxon>
        <taxon>Dikarya</taxon>
        <taxon>Basidiomycota</taxon>
        <taxon>Agaricomycotina</taxon>
        <taxon>Agaricomycetes</taxon>
        <taxon>Agaricomycetidae</taxon>
        <taxon>Agaricales</taxon>
        <taxon>Marasmiineae</taxon>
        <taxon>Marasmiaceae</taxon>
        <taxon>Marasmius</taxon>
    </lineage>
</organism>
<dbReference type="RefSeq" id="XP_043015201.1">
    <property type="nucleotide sequence ID" value="XM_043146498.1"/>
</dbReference>
<dbReference type="GO" id="GO:0000123">
    <property type="term" value="C:histone acetyltransferase complex"/>
    <property type="evidence" value="ECO:0007669"/>
    <property type="project" value="TreeGrafter"/>
</dbReference>
<dbReference type="GO" id="GO:0005634">
    <property type="term" value="C:nucleus"/>
    <property type="evidence" value="ECO:0007669"/>
    <property type="project" value="UniProtKB-SubCell"/>
</dbReference>
<evidence type="ECO:0000256" key="8">
    <source>
        <dbReference type="ARBA" id="ARBA00023159"/>
    </source>
</evidence>
<evidence type="ECO:0000256" key="1">
    <source>
        <dbReference type="ARBA" id="ARBA00004123"/>
    </source>
</evidence>
<feature type="compositionally biased region" description="Polar residues" evidence="13">
    <location>
        <begin position="245"/>
        <end position="255"/>
    </location>
</feature>
<comment type="similarity">
    <text evidence="2">Belongs to the acetyltransferase family. GCN5 subfamily.</text>
</comment>
<feature type="domain" description="N-acetyltransferase" evidence="15">
    <location>
        <begin position="313"/>
        <end position="462"/>
    </location>
</feature>
<dbReference type="InterPro" id="IPR036427">
    <property type="entry name" value="Bromodomain-like_sf"/>
</dbReference>
<keyword evidence="5" id="KW-0156">Chromatin regulator</keyword>
<dbReference type="Proteomes" id="UP001049176">
    <property type="component" value="Chromosome 1"/>
</dbReference>
<keyword evidence="10" id="KW-0539">Nucleus</keyword>
<keyword evidence="6" id="KW-0805">Transcription regulation</keyword>
<dbReference type="PRINTS" id="PR00503">
    <property type="entry name" value="BROMODOMAIN"/>
</dbReference>
<reference evidence="16" key="1">
    <citation type="journal article" date="2021" name="Genome Biol. Evol.">
        <title>The assembled and annotated genome of the fairy-ring fungus Marasmius oreades.</title>
        <authorList>
            <person name="Hiltunen M."/>
            <person name="Ament-Velasquez S.L."/>
            <person name="Johannesson H."/>
        </authorList>
    </citation>
    <scope>NUCLEOTIDE SEQUENCE</scope>
    <source>
        <strain evidence="16">03SP1</strain>
    </source>
</reference>
<comment type="caution">
    <text evidence="16">The sequence shown here is derived from an EMBL/GenBank/DDBJ whole genome shotgun (WGS) entry which is preliminary data.</text>
</comment>
<evidence type="ECO:0000256" key="11">
    <source>
        <dbReference type="ARBA" id="ARBA00023315"/>
    </source>
</evidence>
<dbReference type="Gene3D" id="1.20.920.10">
    <property type="entry name" value="Bromodomain-like"/>
    <property type="match status" value="1"/>
</dbReference>
<evidence type="ECO:0000256" key="7">
    <source>
        <dbReference type="ARBA" id="ARBA00023117"/>
    </source>
</evidence>
<evidence type="ECO:0000313" key="17">
    <source>
        <dbReference type="Proteomes" id="UP001049176"/>
    </source>
</evidence>
<dbReference type="Pfam" id="PF00583">
    <property type="entry name" value="Acetyltransf_1"/>
    <property type="match status" value="1"/>
</dbReference>
<dbReference type="InterPro" id="IPR037800">
    <property type="entry name" value="GCN5"/>
</dbReference>
<dbReference type="InterPro" id="IPR001487">
    <property type="entry name" value="Bromodomain"/>
</dbReference>
<dbReference type="KEGG" id="more:E1B28_000644"/>
<dbReference type="AlphaFoldDB" id="A0A9P7V1U4"/>
<dbReference type="InterPro" id="IPR018359">
    <property type="entry name" value="Bromodomain_CS"/>
</dbReference>
<feature type="compositionally biased region" description="Low complexity" evidence="13">
    <location>
        <begin position="152"/>
        <end position="174"/>
    </location>
</feature>
<keyword evidence="9" id="KW-0804">Transcription</keyword>
<keyword evidence="17" id="KW-1185">Reference proteome</keyword>
<evidence type="ECO:0000256" key="13">
    <source>
        <dbReference type="SAM" id="MobiDB-lite"/>
    </source>
</evidence>
<dbReference type="SUPFAM" id="SSF47370">
    <property type="entry name" value="Bromodomain"/>
    <property type="match status" value="1"/>
</dbReference>